<dbReference type="Proteomes" id="UP001623600">
    <property type="component" value="Unassembled WGS sequence"/>
</dbReference>
<sequence length="110" mass="12095">MAVGNTGIKQIIQVVDLTRKKVANGQSITEARVEATHQISKARGVNFSTVEDKYIRGLDKVINGNLGLKGAKNFDKALEDAIKNLNTDLRNILLSRTNNVHLQNSIKNLV</sequence>
<comment type="caution">
    <text evidence="1">The sequence shown here is derived from an EMBL/GenBank/DDBJ whole genome shotgun (WGS) entry which is preliminary data.</text>
</comment>
<evidence type="ECO:0000313" key="1">
    <source>
        <dbReference type="EMBL" id="MFL0167938.1"/>
    </source>
</evidence>
<proteinExistence type="predicted"/>
<name>A0ABW8SAM7_9CLOT</name>
<reference evidence="1 2" key="1">
    <citation type="submission" date="2024-11" db="EMBL/GenBank/DDBJ databases">
        <authorList>
            <person name="Heng Y.C."/>
            <person name="Lim A.C.H."/>
            <person name="Lee J.K.Y."/>
            <person name="Kittelmann S."/>
        </authorList>
    </citation>
    <scope>NUCLEOTIDE SEQUENCE [LARGE SCALE GENOMIC DNA]</scope>
    <source>
        <strain evidence="1 2">WILCCON 0112</strain>
    </source>
</reference>
<keyword evidence="2" id="KW-1185">Reference proteome</keyword>
<dbReference type="EMBL" id="JBJIAB010000042">
    <property type="protein sequence ID" value="MFL0167938.1"/>
    <property type="molecule type" value="Genomic_DNA"/>
</dbReference>
<evidence type="ECO:0000313" key="2">
    <source>
        <dbReference type="Proteomes" id="UP001623600"/>
    </source>
</evidence>
<protein>
    <submittedName>
        <fullName evidence="1">Uncharacterized protein</fullName>
    </submittedName>
</protein>
<dbReference type="RefSeq" id="WP_406762562.1">
    <property type="nucleotide sequence ID" value="NZ_JBJIAB010000042.1"/>
</dbReference>
<organism evidence="1 2">
    <name type="scientific">Candidatus Clostridium helianthi</name>
    <dbReference type="NCBI Taxonomy" id="3381660"/>
    <lineage>
        <taxon>Bacteria</taxon>
        <taxon>Bacillati</taxon>
        <taxon>Bacillota</taxon>
        <taxon>Clostridia</taxon>
        <taxon>Eubacteriales</taxon>
        <taxon>Clostridiaceae</taxon>
        <taxon>Clostridium</taxon>
    </lineage>
</organism>
<gene>
    <name evidence="1" type="ORF">ACJDTP_23040</name>
</gene>
<accession>A0ABW8SAM7</accession>